<proteinExistence type="predicted"/>
<feature type="non-terminal residue" evidence="1">
    <location>
        <position position="109"/>
    </location>
</feature>
<dbReference type="EMBL" id="UINC01141334">
    <property type="protein sequence ID" value="SVD29007.1"/>
    <property type="molecule type" value="Genomic_DNA"/>
</dbReference>
<protein>
    <submittedName>
        <fullName evidence="1">Uncharacterized protein</fullName>
    </submittedName>
</protein>
<reference evidence="1" key="1">
    <citation type="submission" date="2018-05" db="EMBL/GenBank/DDBJ databases">
        <authorList>
            <person name="Lanie J.A."/>
            <person name="Ng W.-L."/>
            <person name="Kazmierczak K.M."/>
            <person name="Andrzejewski T.M."/>
            <person name="Davidsen T.M."/>
            <person name="Wayne K.J."/>
            <person name="Tettelin H."/>
            <person name="Glass J.I."/>
            <person name="Rusch D."/>
            <person name="Podicherti R."/>
            <person name="Tsui H.-C.T."/>
            <person name="Winkler M.E."/>
        </authorList>
    </citation>
    <scope>NUCLEOTIDE SEQUENCE</scope>
</reference>
<name>A0A382U4W3_9ZZZZ</name>
<evidence type="ECO:0000313" key="1">
    <source>
        <dbReference type="EMBL" id="SVD29007.1"/>
    </source>
</evidence>
<accession>A0A382U4W3</accession>
<dbReference type="AlphaFoldDB" id="A0A382U4W3"/>
<sequence>MAYTSGDTILASHYNGFAGDFNAQWGTGSGDQGWGQSNTVATVSIGDTVTATQWATLLARIVSAAAHEGSSITSITSPSAGDIVSAFAALAGNITTVTAAPARYTADTG</sequence>
<gene>
    <name evidence="1" type="ORF">METZ01_LOCUS381861</name>
</gene>
<organism evidence="1">
    <name type="scientific">marine metagenome</name>
    <dbReference type="NCBI Taxonomy" id="408172"/>
    <lineage>
        <taxon>unclassified sequences</taxon>
        <taxon>metagenomes</taxon>
        <taxon>ecological metagenomes</taxon>
    </lineage>
</organism>